<keyword evidence="2" id="KW-1185">Reference proteome</keyword>
<sequence length="52" mass="5708">MGTDRVSPLRITTAHRLDLSAAVVAVCTSDLLRKELEVLLDRLKGCPGIFQQ</sequence>
<protein>
    <submittedName>
        <fullName evidence="1">Uncharacterized protein</fullName>
    </submittedName>
</protein>
<gene>
    <name evidence="1" type="ORF">EXN66_Car022445</name>
</gene>
<proteinExistence type="predicted"/>
<name>A0A6G1QWR9_CHAAH</name>
<organism evidence="1 2">
    <name type="scientific">Channa argus</name>
    <name type="common">Northern snakehead</name>
    <name type="synonym">Ophicephalus argus</name>
    <dbReference type="NCBI Taxonomy" id="215402"/>
    <lineage>
        <taxon>Eukaryota</taxon>
        <taxon>Metazoa</taxon>
        <taxon>Chordata</taxon>
        <taxon>Craniata</taxon>
        <taxon>Vertebrata</taxon>
        <taxon>Euteleostomi</taxon>
        <taxon>Actinopterygii</taxon>
        <taxon>Neopterygii</taxon>
        <taxon>Teleostei</taxon>
        <taxon>Neoteleostei</taxon>
        <taxon>Acanthomorphata</taxon>
        <taxon>Anabantaria</taxon>
        <taxon>Anabantiformes</taxon>
        <taxon>Channoidei</taxon>
        <taxon>Channidae</taxon>
        <taxon>Channa</taxon>
    </lineage>
</organism>
<dbReference type="EMBL" id="CM015735">
    <property type="protein sequence ID" value="KAF3706753.1"/>
    <property type="molecule type" value="Genomic_DNA"/>
</dbReference>
<evidence type="ECO:0000313" key="1">
    <source>
        <dbReference type="EMBL" id="KAF3706753.1"/>
    </source>
</evidence>
<reference evidence="1 2" key="1">
    <citation type="submission" date="2019-02" db="EMBL/GenBank/DDBJ databases">
        <title>Opniocepnalus argus genome.</title>
        <authorList>
            <person name="Zhou C."/>
            <person name="Xiao S."/>
        </authorList>
    </citation>
    <scope>NUCLEOTIDE SEQUENCE [LARGE SCALE GENOMIC DNA]</scope>
    <source>
        <strain evidence="1">OARG1902GOOAL</strain>
        <tissue evidence="1">Muscle</tissue>
    </source>
</reference>
<dbReference type="Proteomes" id="UP000503349">
    <property type="component" value="Chromosome 24"/>
</dbReference>
<evidence type="ECO:0000313" key="2">
    <source>
        <dbReference type="Proteomes" id="UP000503349"/>
    </source>
</evidence>
<accession>A0A6G1QWR9</accession>
<reference evidence="2" key="2">
    <citation type="submission" date="2019-02" db="EMBL/GenBank/DDBJ databases">
        <title>Opniocepnalus argus Var Kimnra genome.</title>
        <authorList>
            <person name="Zhou C."/>
            <person name="Xiao S."/>
        </authorList>
    </citation>
    <scope>NUCLEOTIDE SEQUENCE [LARGE SCALE GENOMIC DNA]</scope>
</reference>
<dbReference type="AlphaFoldDB" id="A0A6G1QWR9"/>